<dbReference type="PANTHER" id="PTHR47481">
    <property type="match status" value="1"/>
</dbReference>
<keyword evidence="5" id="KW-1185">Reference proteome</keyword>
<evidence type="ECO:0000259" key="3">
    <source>
        <dbReference type="Pfam" id="PF14244"/>
    </source>
</evidence>
<evidence type="ECO:0000256" key="2">
    <source>
        <dbReference type="SAM" id="Phobius"/>
    </source>
</evidence>
<feature type="region of interest" description="Disordered" evidence="1">
    <location>
        <begin position="263"/>
        <end position="316"/>
    </location>
</feature>
<feature type="compositionally biased region" description="Gly residues" evidence="1">
    <location>
        <begin position="305"/>
        <end position="316"/>
    </location>
</feature>
<dbReference type="AlphaFoldDB" id="A0AAD8R678"/>
<feature type="transmembrane region" description="Helical" evidence="2">
    <location>
        <begin position="582"/>
        <end position="604"/>
    </location>
</feature>
<dbReference type="InterPro" id="IPR029472">
    <property type="entry name" value="Copia-like_N"/>
</dbReference>
<gene>
    <name evidence="4" type="ORF">QYE76_020407</name>
</gene>
<dbReference type="Proteomes" id="UP001231189">
    <property type="component" value="Unassembled WGS sequence"/>
</dbReference>
<keyword evidence="2" id="KW-0472">Membrane</keyword>
<dbReference type="Pfam" id="PF14223">
    <property type="entry name" value="Retrotran_gag_2"/>
    <property type="match status" value="1"/>
</dbReference>
<dbReference type="EMBL" id="JAUUTY010000006">
    <property type="protein sequence ID" value="KAK1614890.1"/>
    <property type="molecule type" value="Genomic_DNA"/>
</dbReference>
<feature type="domain" description="Retrotransposon Copia-like N-terminal" evidence="3">
    <location>
        <begin position="49"/>
        <end position="86"/>
    </location>
</feature>
<evidence type="ECO:0000256" key="1">
    <source>
        <dbReference type="SAM" id="MobiDB-lite"/>
    </source>
</evidence>
<evidence type="ECO:0000313" key="5">
    <source>
        <dbReference type="Proteomes" id="UP001231189"/>
    </source>
</evidence>
<sequence length="625" mass="68927">MGTLSPSSSESVGSKSSASRLPNLNLNFAGSSSSSTGGGAAGPFNFAPMVTIRLNNDNYLYWRAQVSNILRSHLLTGFVDGTFPCPLEMVSNPAVSTDDKAPPMMYNPEFTAWHQQDAALLSAIMSTSTEEVQGLILFASSAQDAWSTLAASFSSQSTARAMHLRDALHQCKKLDSTVSAYFNKVKALADTLMSIGQPLRPAEFSGYLMNGLDQDYDSLVQLVSARSLTDPMPIKDIYAQMLHTEQRVAGRKAELHTDMHMSANYGAKSPAHGGKQHQQNYTPTYPPKTDPRQQGKTAYKPTGGAPTGGGSSGGGGTRPTCQICTKLGHVASCCFKRFDRRYLGAGNDGRYMDKQIAAFSVTTTGSHGSTPYFPVDPSWYADTGATDHLTNELDKLHTREQYHGQDHVHTANGAGMRITHVGHSTVPTSSHSLHLKDILHGNIAAHGWNYWMMRLMLLYQYLTSISCMARRFSAMQSNPLPSRMELPLLRARVCLLLASHLAPPHLTPAQLAPGPLPAWTRLPSDRRSTSPQPRLHHLHLQHRHQYQHRVLPLVSSVVFAIRRRGQMEQLLGLLSVWRMQQLLRLLNLVITVRLWLALIGVLPWKLSSWLFNTTRLGALYLQLRV</sequence>
<proteinExistence type="predicted"/>
<name>A0AAD8R678_LOLMU</name>
<organism evidence="4 5">
    <name type="scientific">Lolium multiflorum</name>
    <name type="common">Italian ryegrass</name>
    <name type="synonym">Lolium perenne subsp. multiflorum</name>
    <dbReference type="NCBI Taxonomy" id="4521"/>
    <lineage>
        <taxon>Eukaryota</taxon>
        <taxon>Viridiplantae</taxon>
        <taxon>Streptophyta</taxon>
        <taxon>Embryophyta</taxon>
        <taxon>Tracheophyta</taxon>
        <taxon>Spermatophyta</taxon>
        <taxon>Magnoliopsida</taxon>
        <taxon>Liliopsida</taxon>
        <taxon>Poales</taxon>
        <taxon>Poaceae</taxon>
        <taxon>BOP clade</taxon>
        <taxon>Pooideae</taxon>
        <taxon>Poodae</taxon>
        <taxon>Poeae</taxon>
        <taxon>Poeae Chloroplast Group 2 (Poeae type)</taxon>
        <taxon>Loliodinae</taxon>
        <taxon>Loliinae</taxon>
        <taxon>Lolium</taxon>
    </lineage>
</organism>
<dbReference type="PANTHER" id="PTHR47481:SF31">
    <property type="entry name" value="OS01G0873500 PROTEIN"/>
    <property type="match status" value="1"/>
</dbReference>
<accession>A0AAD8R678</accession>
<keyword evidence="2" id="KW-0812">Transmembrane</keyword>
<evidence type="ECO:0000313" key="4">
    <source>
        <dbReference type="EMBL" id="KAK1614890.1"/>
    </source>
</evidence>
<comment type="caution">
    <text evidence="4">The sequence shown here is derived from an EMBL/GenBank/DDBJ whole genome shotgun (WGS) entry which is preliminary data.</text>
</comment>
<protein>
    <recommendedName>
        <fullName evidence="3">Retrotransposon Copia-like N-terminal domain-containing protein</fullName>
    </recommendedName>
</protein>
<dbReference type="Pfam" id="PF14244">
    <property type="entry name" value="Retrotran_gag_3"/>
    <property type="match status" value="1"/>
</dbReference>
<keyword evidence="2" id="KW-1133">Transmembrane helix</keyword>
<reference evidence="4" key="1">
    <citation type="submission" date="2023-07" db="EMBL/GenBank/DDBJ databases">
        <title>A chromosome-level genome assembly of Lolium multiflorum.</title>
        <authorList>
            <person name="Chen Y."/>
            <person name="Copetti D."/>
            <person name="Kolliker R."/>
            <person name="Studer B."/>
        </authorList>
    </citation>
    <scope>NUCLEOTIDE SEQUENCE</scope>
    <source>
        <strain evidence="4">02402/16</strain>
        <tissue evidence="4">Leaf</tissue>
    </source>
</reference>